<evidence type="ECO:0000313" key="4">
    <source>
        <dbReference type="Proteomes" id="UP000662747"/>
    </source>
</evidence>
<evidence type="ECO:0000313" key="3">
    <source>
        <dbReference type="EMBL" id="QSQ23173.1"/>
    </source>
</evidence>
<proteinExistence type="predicted"/>
<evidence type="ECO:0000256" key="1">
    <source>
        <dbReference type="SAM" id="MobiDB-lite"/>
    </source>
</evidence>
<reference evidence="3 4" key="1">
    <citation type="submission" date="2021-02" db="EMBL/GenBank/DDBJ databases">
        <title>De Novo genome assembly of isolated myxobacteria.</title>
        <authorList>
            <person name="Stevens D.C."/>
        </authorList>
    </citation>
    <scope>NUCLEOTIDE SEQUENCE [LARGE SCALE GENOMIC DNA]</scope>
    <source>
        <strain evidence="4">SCPEA02</strain>
    </source>
</reference>
<keyword evidence="4" id="KW-1185">Reference proteome</keyword>
<feature type="region of interest" description="Disordered" evidence="1">
    <location>
        <begin position="24"/>
        <end position="47"/>
    </location>
</feature>
<dbReference type="RefSeq" id="WP_206724748.1">
    <property type="nucleotide sequence ID" value="NZ_CP071090.1"/>
</dbReference>
<keyword evidence="2" id="KW-0732">Signal</keyword>
<dbReference type="EMBL" id="CP071090">
    <property type="protein sequence ID" value="QSQ23173.1"/>
    <property type="molecule type" value="Genomic_DNA"/>
</dbReference>
<evidence type="ECO:0008006" key="5">
    <source>
        <dbReference type="Google" id="ProtNLM"/>
    </source>
</evidence>
<organism evidence="3 4">
    <name type="scientific">Pyxidicoccus parkwayensis</name>
    <dbReference type="NCBI Taxonomy" id="2813578"/>
    <lineage>
        <taxon>Bacteria</taxon>
        <taxon>Pseudomonadati</taxon>
        <taxon>Myxococcota</taxon>
        <taxon>Myxococcia</taxon>
        <taxon>Myxococcales</taxon>
        <taxon>Cystobacterineae</taxon>
        <taxon>Myxococcaceae</taxon>
        <taxon>Pyxidicoccus</taxon>
    </lineage>
</organism>
<sequence length="375" mass="40689">MRLNDVLVCLAAACLSVSAAEAAPPSVSMLPPSGGGTAPPGLSPGGEEVLNAFEPCDPQNELWSPILPYVGQKVANYEPPGDGAVVKVREVFDSLEAEDLPRLQAALGALNMRGCRLGSAEDSMVFFWAPVSARKVAFIWRVGQMQIPSQPETHGNPVAPLILSSPHEGTDGVFRTATTVMATTRARILLMNVVHKGSSSETATCQNSPISDGAHSVSTLFHRAHVNLASMYPYAFFVQLHGMVGAPNFHLLLVNSFNSRFTTKYKSGPQLVGEALPEFFDTEQRGEFALCSDFDGGYNYQRPTGCHNTNVNAHQLNRGNQCAVGEEDTGRFLHAELDPSFRDNANWRNRSQLFGNALNRAMEQWLVAPKSYPVE</sequence>
<gene>
    <name evidence="3" type="ORF">JY651_50225</name>
</gene>
<dbReference type="Proteomes" id="UP000662747">
    <property type="component" value="Chromosome"/>
</dbReference>
<evidence type="ECO:0000256" key="2">
    <source>
        <dbReference type="SAM" id="SignalP"/>
    </source>
</evidence>
<feature type="chain" id="PRO_5045069075" description="Lipoprotein" evidence="2">
    <location>
        <begin position="23"/>
        <end position="375"/>
    </location>
</feature>
<accession>A0ABX7NXI6</accession>
<feature type="signal peptide" evidence="2">
    <location>
        <begin position="1"/>
        <end position="22"/>
    </location>
</feature>
<name>A0ABX7NXI6_9BACT</name>
<protein>
    <recommendedName>
        <fullName evidence="5">Lipoprotein</fullName>
    </recommendedName>
</protein>